<feature type="transmembrane region" description="Helical" evidence="7">
    <location>
        <begin position="96"/>
        <end position="115"/>
    </location>
</feature>
<accession>A0A1H3NRQ1</accession>
<dbReference type="OrthoDB" id="7431670at2"/>
<feature type="transmembrane region" description="Helical" evidence="7">
    <location>
        <begin position="249"/>
        <end position="268"/>
    </location>
</feature>
<evidence type="ECO:0000256" key="3">
    <source>
        <dbReference type="ARBA" id="ARBA00022692"/>
    </source>
</evidence>
<evidence type="ECO:0000313" key="10">
    <source>
        <dbReference type="Proteomes" id="UP000199515"/>
    </source>
</evidence>
<evidence type="ECO:0000256" key="1">
    <source>
        <dbReference type="ARBA" id="ARBA00004651"/>
    </source>
</evidence>
<name>A0A1H3NRQ1_9PSEU</name>
<organism evidence="9 10">
    <name type="scientific">Amycolatopsis xylanica</name>
    <dbReference type="NCBI Taxonomy" id="589385"/>
    <lineage>
        <taxon>Bacteria</taxon>
        <taxon>Bacillati</taxon>
        <taxon>Actinomycetota</taxon>
        <taxon>Actinomycetes</taxon>
        <taxon>Pseudonocardiales</taxon>
        <taxon>Pseudonocardiaceae</taxon>
        <taxon>Amycolatopsis</taxon>
    </lineage>
</organism>
<reference evidence="9 10" key="1">
    <citation type="submission" date="2016-10" db="EMBL/GenBank/DDBJ databases">
        <authorList>
            <person name="de Groot N.N."/>
        </authorList>
    </citation>
    <scope>NUCLEOTIDE SEQUENCE [LARGE SCALE GENOMIC DNA]</scope>
    <source>
        <strain evidence="9 10">CPCC 202699</strain>
    </source>
</reference>
<feature type="transmembrane region" description="Helical" evidence="7">
    <location>
        <begin position="295"/>
        <end position="313"/>
    </location>
</feature>
<dbReference type="Pfam" id="PF13515">
    <property type="entry name" value="FUSC_2"/>
    <property type="match status" value="1"/>
</dbReference>
<comment type="subcellular location">
    <subcellularLocation>
        <location evidence="1">Cell membrane</location>
        <topology evidence="1">Multi-pass membrane protein</topology>
    </subcellularLocation>
</comment>
<gene>
    <name evidence="9" type="ORF">SAMN05421504_107428</name>
</gene>
<feature type="transmembrane region" description="Helical" evidence="7">
    <location>
        <begin position="147"/>
        <end position="168"/>
    </location>
</feature>
<keyword evidence="5 7" id="KW-0472">Membrane</keyword>
<sequence length="511" mass="54992">MKAARWVTQLDPGLRELRAMTVAMVAVLATYGSALLVEHAADLRVDVVIQAVVLAMTLARTLRGADYWNLALAFVVVPAVAAGTNELNSLFAGDHVTADVLFVAVVAASIAIRRFGARATKIGSLTVLPLVSILVLPGPSARSDDHSLWVALFALIACGWVTATLMIAGRLGFVERVRALPWRSDAPSAKSASRIPASTRMALQMSAALTAAFVIGRVFYAGHWTWVVLTAFIVCSGARGRGDVIHKGLLRALGAALGTVVATEIAGLMGRDDPMSIVIIFAVLALATWLRTRSYAYWAVCVTSVLSLLYGYYGETGTDLLRTRLIEILIGSALGITASWLILPVKTNQVLRRRVADALERLSQFLGPPDWFDAEELARRQARFDTSVGLVRQLAGPLEAQRALAMRLRGKARHADAIDAVRQCVRPVRVLVKCQEARPELRTDPELTQLRAQVSANVTALRRAIGRQPGPAYTPVETAVRSKAASSLVDIDAALGELAEVFVPVRETVPS</sequence>
<keyword evidence="3 7" id="KW-0812">Transmembrane</keyword>
<evidence type="ECO:0000256" key="5">
    <source>
        <dbReference type="ARBA" id="ARBA00023136"/>
    </source>
</evidence>
<comment type="similarity">
    <text evidence="6">Belongs to the YccS/YhfK family.</text>
</comment>
<feature type="transmembrane region" description="Helical" evidence="7">
    <location>
        <begin position="274"/>
        <end position="290"/>
    </location>
</feature>
<evidence type="ECO:0000256" key="4">
    <source>
        <dbReference type="ARBA" id="ARBA00022989"/>
    </source>
</evidence>
<dbReference type="EMBL" id="FNON01000007">
    <property type="protein sequence ID" value="SDY91514.1"/>
    <property type="molecule type" value="Genomic_DNA"/>
</dbReference>
<evidence type="ECO:0000256" key="2">
    <source>
        <dbReference type="ARBA" id="ARBA00022475"/>
    </source>
</evidence>
<dbReference type="RefSeq" id="WP_091295008.1">
    <property type="nucleotide sequence ID" value="NZ_FNON01000007.1"/>
</dbReference>
<dbReference type="Proteomes" id="UP000199515">
    <property type="component" value="Unassembled WGS sequence"/>
</dbReference>
<evidence type="ECO:0000256" key="7">
    <source>
        <dbReference type="SAM" id="Phobius"/>
    </source>
</evidence>
<dbReference type="PANTHER" id="PTHR30509:SF9">
    <property type="entry name" value="MULTIDRUG RESISTANCE PROTEIN MDTO"/>
    <property type="match status" value="1"/>
</dbReference>
<dbReference type="STRING" id="589385.SAMN05421504_107428"/>
<feature type="transmembrane region" description="Helical" evidence="7">
    <location>
        <begin position="67"/>
        <end position="84"/>
    </location>
</feature>
<feature type="domain" description="Integral membrane bound transporter" evidence="8">
    <location>
        <begin position="212"/>
        <end position="337"/>
    </location>
</feature>
<keyword evidence="10" id="KW-1185">Reference proteome</keyword>
<proteinExistence type="inferred from homology"/>
<dbReference type="PANTHER" id="PTHR30509">
    <property type="entry name" value="P-HYDROXYBENZOIC ACID EFFLUX PUMP SUBUNIT-RELATED"/>
    <property type="match status" value="1"/>
</dbReference>
<dbReference type="AlphaFoldDB" id="A0A1H3NRQ1"/>
<evidence type="ECO:0000259" key="8">
    <source>
        <dbReference type="Pfam" id="PF13515"/>
    </source>
</evidence>
<keyword evidence="4 7" id="KW-1133">Transmembrane helix</keyword>
<dbReference type="InterPro" id="IPR049453">
    <property type="entry name" value="Memb_transporter_dom"/>
</dbReference>
<evidence type="ECO:0000313" key="9">
    <source>
        <dbReference type="EMBL" id="SDY91514.1"/>
    </source>
</evidence>
<dbReference type="GO" id="GO:0005886">
    <property type="term" value="C:plasma membrane"/>
    <property type="evidence" value="ECO:0007669"/>
    <property type="project" value="UniProtKB-SubCell"/>
</dbReference>
<feature type="transmembrane region" description="Helical" evidence="7">
    <location>
        <begin position="325"/>
        <end position="343"/>
    </location>
</feature>
<evidence type="ECO:0000256" key="6">
    <source>
        <dbReference type="ARBA" id="ARBA00043993"/>
    </source>
</evidence>
<protein>
    <submittedName>
        <fullName evidence="9">Fusaric acid resistance protein-like</fullName>
    </submittedName>
</protein>
<keyword evidence="2" id="KW-1003">Cell membrane</keyword>